<evidence type="ECO:0000256" key="1">
    <source>
        <dbReference type="ARBA" id="ARBA00023125"/>
    </source>
</evidence>
<dbReference type="InterPro" id="IPR036910">
    <property type="entry name" value="HMG_box_dom_sf"/>
</dbReference>
<dbReference type="GO" id="GO:0003677">
    <property type="term" value="F:DNA binding"/>
    <property type="evidence" value="ECO:0007669"/>
    <property type="project" value="UniProtKB-UniRule"/>
</dbReference>
<feature type="region of interest" description="Disordered" evidence="3">
    <location>
        <begin position="89"/>
        <end position="115"/>
    </location>
</feature>
<dbReference type="SMART" id="SM00398">
    <property type="entry name" value="HMG"/>
    <property type="match status" value="1"/>
</dbReference>
<keyword evidence="2" id="KW-0539">Nucleus</keyword>
<dbReference type="InterPro" id="IPR050342">
    <property type="entry name" value="HMGB"/>
</dbReference>
<feature type="domain" description="HMG box" evidence="4">
    <location>
        <begin position="31"/>
        <end position="99"/>
    </location>
</feature>
<dbReference type="SUPFAM" id="SSF47095">
    <property type="entry name" value="HMG-box"/>
    <property type="match status" value="1"/>
</dbReference>
<dbReference type="Pfam" id="PF00505">
    <property type="entry name" value="HMG_box"/>
    <property type="match status" value="1"/>
</dbReference>
<feature type="region of interest" description="Disordered" evidence="3">
    <location>
        <begin position="145"/>
        <end position="176"/>
    </location>
</feature>
<dbReference type="PROSITE" id="PS50118">
    <property type="entry name" value="HMG_BOX_2"/>
    <property type="match status" value="1"/>
</dbReference>
<dbReference type="InterPro" id="IPR009071">
    <property type="entry name" value="HMG_box_dom"/>
</dbReference>
<dbReference type="Gene3D" id="1.10.30.10">
    <property type="entry name" value="High mobility group box domain"/>
    <property type="match status" value="1"/>
</dbReference>
<dbReference type="CDD" id="cd00084">
    <property type="entry name" value="HMG-box_SF"/>
    <property type="match status" value="1"/>
</dbReference>
<protein>
    <recommendedName>
        <fullName evidence="4">HMG box domain-containing protein</fullName>
    </recommendedName>
</protein>
<feature type="compositionally biased region" description="Polar residues" evidence="3">
    <location>
        <begin position="103"/>
        <end position="115"/>
    </location>
</feature>
<dbReference type="GO" id="GO:0005634">
    <property type="term" value="C:nucleus"/>
    <property type="evidence" value="ECO:0007669"/>
    <property type="project" value="UniProtKB-UniRule"/>
</dbReference>
<evidence type="ECO:0000259" key="4">
    <source>
        <dbReference type="PROSITE" id="PS50118"/>
    </source>
</evidence>
<evidence type="ECO:0000313" key="5">
    <source>
        <dbReference type="EMBL" id="CAE0131502.1"/>
    </source>
</evidence>
<reference evidence="5" key="1">
    <citation type="submission" date="2021-01" db="EMBL/GenBank/DDBJ databases">
        <authorList>
            <person name="Corre E."/>
            <person name="Pelletier E."/>
            <person name="Niang G."/>
            <person name="Scheremetjew M."/>
            <person name="Finn R."/>
            <person name="Kale V."/>
            <person name="Holt S."/>
            <person name="Cochrane G."/>
            <person name="Meng A."/>
            <person name="Brown T."/>
            <person name="Cohen L."/>
        </authorList>
    </citation>
    <scope>NUCLEOTIDE SEQUENCE</scope>
    <source>
        <strain evidence="5">CCMP281</strain>
    </source>
</reference>
<name>A0A7S3BCH5_9EUKA</name>
<dbReference type="AlphaFoldDB" id="A0A7S3BCH5"/>
<dbReference type="PANTHER" id="PTHR48112">
    <property type="entry name" value="HIGH MOBILITY GROUP PROTEIN DSP1"/>
    <property type="match status" value="1"/>
</dbReference>
<accession>A0A7S3BCH5</accession>
<evidence type="ECO:0000256" key="3">
    <source>
        <dbReference type="SAM" id="MobiDB-lite"/>
    </source>
</evidence>
<gene>
    <name evidence="5" type="ORF">HERI1096_LOCUS28718</name>
</gene>
<dbReference type="PANTHER" id="PTHR48112:SF22">
    <property type="entry name" value="MITOCHONDRIAL TRANSCRIPTION FACTOR A, ISOFORM B"/>
    <property type="match status" value="1"/>
</dbReference>
<evidence type="ECO:0000256" key="2">
    <source>
        <dbReference type="PROSITE-ProRule" id="PRU00267"/>
    </source>
</evidence>
<organism evidence="5">
    <name type="scientific">Haptolina ericina</name>
    <dbReference type="NCBI Taxonomy" id="156174"/>
    <lineage>
        <taxon>Eukaryota</taxon>
        <taxon>Haptista</taxon>
        <taxon>Haptophyta</taxon>
        <taxon>Prymnesiophyceae</taxon>
        <taxon>Prymnesiales</taxon>
        <taxon>Prymnesiaceae</taxon>
        <taxon>Haptolina</taxon>
    </lineage>
</organism>
<dbReference type="EMBL" id="HBHX01051990">
    <property type="protein sequence ID" value="CAE0131502.1"/>
    <property type="molecule type" value="Transcribed_RNA"/>
</dbReference>
<sequence length="176" mass="18842">MEKRLLKACSDAALSALKESSKTVKPKAFRKSAAPSAYILFTKAKRPELKGSSPDLKPTEVMRALAQLWKQTTESERAPFIEEASQLKAAAAGLEPEQRSMSEESASFTIKGQDTSKVSANVTPLAVGAAQPSPTCRLPRWRAFATPPAASPITQPSPPTRGMAKQPANPEIQNPA</sequence>
<feature type="DNA-binding region" description="HMG box" evidence="2">
    <location>
        <begin position="31"/>
        <end position="99"/>
    </location>
</feature>
<keyword evidence="1 2" id="KW-0238">DNA-binding</keyword>
<proteinExistence type="predicted"/>